<comment type="similarity">
    <text evidence="1 6">Belongs to the glycosyl hydrolase 17 family.</text>
</comment>
<dbReference type="InterPro" id="IPR044965">
    <property type="entry name" value="Glyco_hydro_17_plant"/>
</dbReference>
<dbReference type="InterPro" id="IPR000490">
    <property type="entry name" value="Glyco_hydro_17"/>
</dbReference>
<name>A0A8X8WEE1_SALSN</name>
<evidence type="ECO:0000259" key="8">
    <source>
        <dbReference type="SMART" id="SM00768"/>
    </source>
</evidence>
<dbReference type="InterPro" id="IPR017853">
    <property type="entry name" value="GH"/>
</dbReference>
<sequence>MPQLPTNTQILAIVNIYNHMVRAMAKPTWAVVVIVVAQLACVEGLGVNWGNQASQNLHPRNIVQMLKDNNITKIKLFDADTWVVKHFAATGIEVMLGIPNIHLESLADRYSHAKAWVKANLTRHIHQGGVDIRYVVVGNEPFLSAYNGSNLQTTFPALWNIQKAINEVGLGDRIKATIPQNADVYDSGTKGPSAGDFRADIRATMKQIVQFLRDNNAPFVVNIYPFLSLSLNPDFPIEFAFFSGGAQPVQDGSITYTNVLDANLDTLVSALKKAGCGTVPIIVGEIGWPTDGDKYASVELAKKFYDGFFNKIAMTKGTPLYKNSIEYYLFGLTDENLKSIAPGDFERHWGIFTYDGQPKFAVDFLGRNTNKMPVAAKDVKYLEKKWCVYVSTGETADVLAANMDYACTNGDCTALKYGSPCSKLSNSSKVSYAFNMFFQMMYQDVEACDFGGLAKIVTKNATVGNCLFPIALDTDWAWSVAADVRSVFVVGLLVVLLLLEF</sequence>
<keyword evidence="10" id="KW-1185">Reference proteome</keyword>
<dbReference type="SMART" id="SM00768">
    <property type="entry name" value="X8"/>
    <property type="match status" value="1"/>
</dbReference>
<dbReference type="PROSITE" id="PS00587">
    <property type="entry name" value="GLYCOSYL_HYDROL_F17"/>
    <property type="match status" value="1"/>
</dbReference>
<evidence type="ECO:0000256" key="4">
    <source>
        <dbReference type="ARBA" id="ARBA00023157"/>
    </source>
</evidence>
<dbReference type="GO" id="GO:0004553">
    <property type="term" value="F:hydrolase activity, hydrolyzing O-glycosyl compounds"/>
    <property type="evidence" value="ECO:0007669"/>
    <property type="project" value="InterPro"/>
</dbReference>
<keyword evidence="4" id="KW-1015">Disulfide bond</keyword>
<reference evidence="9" key="2">
    <citation type="submission" date="2020-08" db="EMBL/GenBank/DDBJ databases">
        <title>Plant Genome Project.</title>
        <authorList>
            <person name="Zhang R.-G."/>
        </authorList>
    </citation>
    <scope>NUCLEOTIDE SEQUENCE</scope>
    <source>
        <strain evidence="9">Huo1</strain>
        <tissue evidence="9">Leaf</tissue>
    </source>
</reference>
<dbReference type="OrthoDB" id="408788at2759"/>
<evidence type="ECO:0000256" key="5">
    <source>
        <dbReference type="ARBA" id="ARBA00023295"/>
    </source>
</evidence>
<dbReference type="PANTHER" id="PTHR32227">
    <property type="entry name" value="GLUCAN ENDO-1,3-BETA-GLUCOSIDASE BG1-RELATED-RELATED"/>
    <property type="match status" value="1"/>
</dbReference>
<accession>A0A8X8WEE1</accession>
<evidence type="ECO:0000256" key="6">
    <source>
        <dbReference type="RuleBase" id="RU004335"/>
    </source>
</evidence>
<dbReference type="SUPFAM" id="SSF51445">
    <property type="entry name" value="(Trans)glycosidases"/>
    <property type="match status" value="1"/>
</dbReference>
<dbReference type="FunFam" id="3.20.20.80:FF:000008">
    <property type="entry name" value="Glucan endo-1,3-beta-glucosidase 5"/>
    <property type="match status" value="1"/>
</dbReference>
<dbReference type="InterPro" id="IPR012946">
    <property type="entry name" value="X8"/>
</dbReference>
<reference evidence="9" key="1">
    <citation type="submission" date="2018-01" db="EMBL/GenBank/DDBJ databases">
        <authorList>
            <person name="Mao J.F."/>
        </authorList>
    </citation>
    <scope>NUCLEOTIDE SEQUENCE</scope>
    <source>
        <strain evidence="9">Huo1</strain>
        <tissue evidence="9">Leaf</tissue>
    </source>
</reference>
<evidence type="ECO:0000256" key="2">
    <source>
        <dbReference type="ARBA" id="ARBA00022729"/>
    </source>
</evidence>
<gene>
    <name evidence="9" type="ORF">SASPL_147005</name>
</gene>
<keyword evidence="2" id="KW-0732">Signal</keyword>
<dbReference type="Pfam" id="PF07983">
    <property type="entry name" value="X8"/>
    <property type="match status" value="1"/>
</dbReference>
<comment type="caution">
    <text evidence="9">The sequence shown here is derived from an EMBL/GenBank/DDBJ whole genome shotgun (WGS) entry which is preliminary data.</text>
</comment>
<evidence type="ECO:0000256" key="1">
    <source>
        <dbReference type="ARBA" id="ARBA00008773"/>
    </source>
</evidence>
<protein>
    <recommendedName>
        <fullName evidence="8">X8 domain-containing protein</fullName>
    </recommendedName>
</protein>
<keyword evidence="5 7" id="KW-0326">Glycosidase</keyword>
<dbReference type="Proteomes" id="UP000298416">
    <property type="component" value="Unassembled WGS sequence"/>
</dbReference>
<evidence type="ECO:0000256" key="3">
    <source>
        <dbReference type="ARBA" id="ARBA00022801"/>
    </source>
</evidence>
<evidence type="ECO:0000313" key="10">
    <source>
        <dbReference type="Proteomes" id="UP000298416"/>
    </source>
</evidence>
<dbReference type="Gene3D" id="3.20.20.80">
    <property type="entry name" value="Glycosidases"/>
    <property type="match status" value="1"/>
</dbReference>
<dbReference type="Gene3D" id="1.20.58.1040">
    <property type="match status" value="1"/>
</dbReference>
<dbReference type="EMBL" id="PNBA02000018">
    <property type="protein sequence ID" value="KAG6392779.1"/>
    <property type="molecule type" value="Genomic_DNA"/>
</dbReference>
<keyword evidence="3 7" id="KW-0378">Hydrolase</keyword>
<evidence type="ECO:0000256" key="7">
    <source>
        <dbReference type="RuleBase" id="RU004336"/>
    </source>
</evidence>
<proteinExistence type="inferred from homology"/>
<evidence type="ECO:0000313" key="9">
    <source>
        <dbReference type="EMBL" id="KAG6392779.1"/>
    </source>
</evidence>
<dbReference type="GO" id="GO:0005975">
    <property type="term" value="P:carbohydrate metabolic process"/>
    <property type="evidence" value="ECO:0007669"/>
    <property type="project" value="InterPro"/>
</dbReference>
<feature type="domain" description="X8" evidence="8">
    <location>
        <begin position="385"/>
        <end position="468"/>
    </location>
</feature>
<dbReference type="Pfam" id="PF00332">
    <property type="entry name" value="Glyco_hydro_17"/>
    <property type="match status" value="1"/>
</dbReference>
<dbReference type="AlphaFoldDB" id="A0A8X8WEE1"/>
<organism evidence="9">
    <name type="scientific">Salvia splendens</name>
    <name type="common">Scarlet sage</name>
    <dbReference type="NCBI Taxonomy" id="180675"/>
    <lineage>
        <taxon>Eukaryota</taxon>
        <taxon>Viridiplantae</taxon>
        <taxon>Streptophyta</taxon>
        <taxon>Embryophyta</taxon>
        <taxon>Tracheophyta</taxon>
        <taxon>Spermatophyta</taxon>
        <taxon>Magnoliopsida</taxon>
        <taxon>eudicotyledons</taxon>
        <taxon>Gunneridae</taxon>
        <taxon>Pentapetalae</taxon>
        <taxon>asterids</taxon>
        <taxon>lamiids</taxon>
        <taxon>Lamiales</taxon>
        <taxon>Lamiaceae</taxon>
        <taxon>Nepetoideae</taxon>
        <taxon>Mentheae</taxon>
        <taxon>Salviinae</taxon>
        <taxon>Salvia</taxon>
        <taxon>Salvia subgen. Calosphace</taxon>
        <taxon>core Calosphace</taxon>
    </lineage>
</organism>